<evidence type="ECO:0000313" key="3">
    <source>
        <dbReference type="Proteomes" id="UP001499987"/>
    </source>
</evidence>
<gene>
    <name evidence="2" type="ORF">GCM10009663_17500</name>
</gene>
<sequence length="286" mass="29008">MSSPVVAPRAVPVSGRTVALFGGAVVTLAVAFVVAPRLLAGTSTGTGYADRGALAVAFGEAFTGYWRSGAPELPPRLEQVVEYWFRYHVVKAVVAAALLAVLAVLAVRLWRACARGTAPGNGRAGRITSGAGAVAATVLAAASALLVMANIQGAVAPFASLLPLLNGSRDPELAGALGQVREQLADPPAAGCVPALGVMVDDFSRYHLAMAVIAGCVAVLLAVLAAVAWRRFAATRADDRRGRRLPAAFGLLACCSALLVSVVAVANTATASDAAPALLALFEGGW</sequence>
<dbReference type="RefSeq" id="WP_344622924.1">
    <property type="nucleotide sequence ID" value="NZ_BAAALD010000011.1"/>
</dbReference>
<keyword evidence="1" id="KW-1133">Transmembrane helix</keyword>
<name>A0ABP4DWW2_9ACTN</name>
<feature type="transmembrane region" description="Helical" evidence="1">
    <location>
        <begin position="206"/>
        <end position="229"/>
    </location>
</feature>
<evidence type="ECO:0008006" key="4">
    <source>
        <dbReference type="Google" id="ProtNLM"/>
    </source>
</evidence>
<reference evidence="3" key="1">
    <citation type="journal article" date="2019" name="Int. J. Syst. Evol. Microbiol.">
        <title>The Global Catalogue of Microorganisms (GCM) 10K type strain sequencing project: providing services to taxonomists for standard genome sequencing and annotation.</title>
        <authorList>
            <consortium name="The Broad Institute Genomics Platform"/>
            <consortium name="The Broad Institute Genome Sequencing Center for Infectious Disease"/>
            <person name="Wu L."/>
            <person name="Ma J."/>
        </authorList>
    </citation>
    <scope>NUCLEOTIDE SEQUENCE [LARGE SCALE GENOMIC DNA]</scope>
    <source>
        <strain evidence="3">JCM 13002</strain>
    </source>
</reference>
<feature type="transmembrane region" description="Helical" evidence="1">
    <location>
        <begin position="249"/>
        <end position="269"/>
    </location>
</feature>
<evidence type="ECO:0000313" key="2">
    <source>
        <dbReference type="EMBL" id="GAA1076434.1"/>
    </source>
</evidence>
<comment type="caution">
    <text evidence="2">The sequence shown here is derived from an EMBL/GenBank/DDBJ whole genome shotgun (WGS) entry which is preliminary data.</text>
</comment>
<dbReference type="Proteomes" id="UP001499987">
    <property type="component" value="Unassembled WGS sequence"/>
</dbReference>
<proteinExistence type="predicted"/>
<feature type="transmembrane region" description="Helical" evidence="1">
    <location>
        <begin position="88"/>
        <end position="110"/>
    </location>
</feature>
<keyword evidence="1" id="KW-0812">Transmembrane</keyword>
<accession>A0ABP4DWW2</accession>
<feature type="transmembrane region" description="Helical" evidence="1">
    <location>
        <begin position="131"/>
        <end position="155"/>
    </location>
</feature>
<keyword evidence="3" id="KW-1185">Reference proteome</keyword>
<dbReference type="EMBL" id="BAAALD010000011">
    <property type="protein sequence ID" value="GAA1076434.1"/>
    <property type="molecule type" value="Genomic_DNA"/>
</dbReference>
<protein>
    <recommendedName>
        <fullName evidence="4">Tat (Twin-arginine translocation) pathway signal sequence</fullName>
    </recommendedName>
</protein>
<organism evidence="2 3">
    <name type="scientific">Kitasatospora arboriphila</name>
    <dbReference type="NCBI Taxonomy" id="258052"/>
    <lineage>
        <taxon>Bacteria</taxon>
        <taxon>Bacillati</taxon>
        <taxon>Actinomycetota</taxon>
        <taxon>Actinomycetes</taxon>
        <taxon>Kitasatosporales</taxon>
        <taxon>Streptomycetaceae</taxon>
        <taxon>Kitasatospora</taxon>
    </lineage>
</organism>
<evidence type="ECO:0000256" key="1">
    <source>
        <dbReference type="SAM" id="Phobius"/>
    </source>
</evidence>
<feature type="transmembrane region" description="Helical" evidence="1">
    <location>
        <begin position="20"/>
        <end position="40"/>
    </location>
</feature>
<keyword evidence="1" id="KW-0472">Membrane</keyword>